<keyword evidence="9" id="KW-1185">Reference proteome</keyword>
<name>W9R5A1_9ROSA</name>
<evidence type="ECO:0000313" key="9">
    <source>
        <dbReference type="Proteomes" id="UP000030645"/>
    </source>
</evidence>
<dbReference type="SMART" id="SM00184">
    <property type="entry name" value="RING"/>
    <property type="match status" value="1"/>
</dbReference>
<dbReference type="GO" id="GO:0061630">
    <property type="term" value="F:ubiquitin protein ligase activity"/>
    <property type="evidence" value="ECO:0007669"/>
    <property type="project" value="UniProtKB-EC"/>
</dbReference>
<gene>
    <name evidence="8" type="ORF">L484_012835</name>
</gene>
<dbReference type="Proteomes" id="UP000030645">
    <property type="component" value="Unassembled WGS sequence"/>
</dbReference>
<feature type="domain" description="RING-type" evidence="7">
    <location>
        <begin position="250"/>
        <end position="291"/>
    </location>
</feature>
<dbReference type="Gene3D" id="3.30.40.10">
    <property type="entry name" value="Zinc/RING finger domain, C3HC4 (zinc finger)"/>
    <property type="match status" value="1"/>
</dbReference>
<dbReference type="InterPro" id="IPR001841">
    <property type="entry name" value="Znf_RING"/>
</dbReference>
<dbReference type="EC" id="2.3.2.27" evidence="2"/>
<comment type="catalytic activity">
    <reaction evidence="1">
        <text>S-ubiquitinyl-[E2 ubiquitin-conjugating enzyme]-L-cysteine + [acceptor protein]-L-lysine = [E2 ubiquitin-conjugating enzyme]-L-cysteine + N(6)-ubiquitinyl-[acceptor protein]-L-lysine.</text>
        <dbReference type="EC" id="2.3.2.27"/>
    </reaction>
</comment>
<dbReference type="GO" id="GO:0008270">
    <property type="term" value="F:zinc ion binding"/>
    <property type="evidence" value="ECO:0007669"/>
    <property type="project" value="UniProtKB-KW"/>
</dbReference>
<dbReference type="PANTHER" id="PTHR15710:SF194">
    <property type="entry name" value="RING_U-BOX SUPERFAMILY PROTEIN"/>
    <property type="match status" value="1"/>
</dbReference>
<dbReference type="EMBL" id="KE344207">
    <property type="protein sequence ID" value="EXB54735.1"/>
    <property type="molecule type" value="Genomic_DNA"/>
</dbReference>
<evidence type="ECO:0000256" key="4">
    <source>
        <dbReference type="ARBA" id="ARBA00022771"/>
    </source>
</evidence>
<evidence type="ECO:0000256" key="1">
    <source>
        <dbReference type="ARBA" id="ARBA00000900"/>
    </source>
</evidence>
<dbReference type="InterPro" id="IPR013083">
    <property type="entry name" value="Znf_RING/FYVE/PHD"/>
</dbReference>
<dbReference type="PROSITE" id="PS50089">
    <property type="entry name" value="ZF_RING_2"/>
    <property type="match status" value="1"/>
</dbReference>
<dbReference type="GO" id="GO:0016567">
    <property type="term" value="P:protein ubiquitination"/>
    <property type="evidence" value="ECO:0007669"/>
    <property type="project" value="TreeGrafter"/>
</dbReference>
<evidence type="ECO:0000256" key="5">
    <source>
        <dbReference type="ARBA" id="ARBA00022833"/>
    </source>
</evidence>
<evidence type="ECO:0000256" key="3">
    <source>
        <dbReference type="ARBA" id="ARBA00022723"/>
    </source>
</evidence>
<evidence type="ECO:0000256" key="2">
    <source>
        <dbReference type="ARBA" id="ARBA00012483"/>
    </source>
</evidence>
<proteinExistence type="predicted"/>
<dbReference type="Pfam" id="PF13639">
    <property type="entry name" value="zf-RING_2"/>
    <property type="match status" value="1"/>
</dbReference>
<dbReference type="GO" id="GO:0005737">
    <property type="term" value="C:cytoplasm"/>
    <property type="evidence" value="ECO:0007669"/>
    <property type="project" value="TreeGrafter"/>
</dbReference>
<accession>W9R5A1</accession>
<evidence type="ECO:0000259" key="7">
    <source>
        <dbReference type="PROSITE" id="PS50089"/>
    </source>
</evidence>
<protein>
    <recommendedName>
        <fullName evidence="2">RING-type E3 ubiquitin transferase</fullName>
        <ecNumber evidence="2">2.3.2.27</ecNumber>
    </recommendedName>
</protein>
<reference evidence="9" key="1">
    <citation type="submission" date="2013-01" db="EMBL/GenBank/DDBJ databases">
        <title>Draft Genome Sequence of a Mulberry Tree, Morus notabilis C.K. Schneid.</title>
        <authorList>
            <person name="He N."/>
            <person name="Zhao S."/>
        </authorList>
    </citation>
    <scope>NUCLEOTIDE SEQUENCE</scope>
</reference>
<dbReference type="AlphaFoldDB" id="W9R5A1"/>
<dbReference type="eggNOG" id="KOG0800">
    <property type="taxonomic scope" value="Eukaryota"/>
</dbReference>
<sequence length="299" mass="34457">MRAPLPDVQIDDNEHTCVFAQNTCFPDDQTLPIPMFYIVIKVERKYYPVGCTRSARNRVIDHESTSKFEQPIHRLSKSAISDMLSSIKLPFDWERNLYWKDRRFNGGAATPLNGTDDVVARVSEFAGLMIRSAAEMGRKKLSMLVTIEKVMVILREDYELMVRAREEEEALEGHRYMISRMLEHDPSYGLENAMSLLRRHSPAFTREMEQNLRPSALNGYKPAAKSAVEALERLVYDGRGSEDHQSKLMCCVCMEEMVSGSLMVRMPCSHMFHQNCILKWLKKSHICPVCRFNLPEKTT</sequence>
<dbReference type="PANTHER" id="PTHR15710">
    <property type="entry name" value="E3 UBIQUITIN-PROTEIN LIGASE PRAJA"/>
    <property type="match status" value="1"/>
</dbReference>
<keyword evidence="4 6" id="KW-0863">Zinc-finger</keyword>
<evidence type="ECO:0000256" key="6">
    <source>
        <dbReference type="PROSITE-ProRule" id="PRU00175"/>
    </source>
</evidence>
<dbReference type="SUPFAM" id="SSF57850">
    <property type="entry name" value="RING/U-box"/>
    <property type="match status" value="1"/>
</dbReference>
<evidence type="ECO:0000313" key="8">
    <source>
        <dbReference type="EMBL" id="EXB54735.1"/>
    </source>
</evidence>
<keyword evidence="5" id="KW-0862">Zinc</keyword>
<keyword evidence="3" id="KW-0479">Metal-binding</keyword>
<organism evidence="8 9">
    <name type="scientific">Morus notabilis</name>
    <dbReference type="NCBI Taxonomy" id="981085"/>
    <lineage>
        <taxon>Eukaryota</taxon>
        <taxon>Viridiplantae</taxon>
        <taxon>Streptophyta</taxon>
        <taxon>Embryophyta</taxon>
        <taxon>Tracheophyta</taxon>
        <taxon>Spermatophyta</taxon>
        <taxon>Magnoliopsida</taxon>
        <taxon>eudicotyledons</taxon>
        <taxon>Gunneridae</taxon>
        <taxon>Pentapetalae</taxon>
        <taxon>rosids</taxon>
        <taxon>fabids</taxon>
        <taxon>Rosales</taxon>
        <taxon>Moraceae</taxon>
        <taxon>Moreae</taxon>
        <taxon>Morus</taxon>
    </lineage>
</organism>